<proteinExistence type="predicted"/>
<dbReference type="GO" id="GO:0005096">
    <property type="term" value="F:GTPase activator activity"/>
    <property type="evidence" value="ECO:0007669"/>
    <property type="project" value="UniProtKB-KW"/>
</dbReference>
<dbReference type="SMART" id="SM00368">
    <property type="entry name" value="LRR_RI"/>
    <property type="match status" value="4"/>
</dbReference>
<dbReference type="InterPro" id="IPR027038">
    <property type="entry name" value="RanGap"/>
</dbReference>
<evidence type="ECO:0000256" key="2">
    <source>
        <dbReference type="ARBA" id="ARBA00022614"/>
    </source>
</evidence>
<evidence type="ECO:0000256" key="1">
    <source>
        <dbReference type="ARBA" id="ARBA00022468"/>
    </source>
</evidence>
<dbReference type="SUPFAM" id="SSF52047">
    <property type="entry name" value="RNI-like"/>
    <property type="match status" value="1"/>
</dbReference>
<dbReference type="GO" id="GO:0031267">
    <property type="term" value="F:small GTPase binding"/>
    <property type="evidence" value="ECO:0007669"/>
    <property type="project" value="TreeGrafter"/>
</dbReference>
<sequence>MHSVPSWAVALDRPSAPRVPSDEATQVRKYLFRVVRNLESNVSSGSKVDLRDKTLPQLWIRCLGSALTHNTRCRTLKLSGCKIDDDQVRLLCSSMRKWSSLRHLALDNNLITCKGAHAIFTQLSSAPLGGLMLEVCDLSFNRIGDSGARRIALTLTQHNSPVGQGLRVLLLKGNRIGDWGAGWLSLVIRNTGIGGCALEVLDVSNNPSISLSGGLSELTMACRQAHQTLELDAVAISVGSGRLTVRVSLERPMDETETADQARILRASPSRGLIGLSDGSIGSMLSPS</sequence>
<dbReference type="InterPro" id="IPR001611">
    <property type="entry name" value="Leu-rich_rpt"/>
</dbReference>
<dbReference type="Gene3D" id="3.80.10.10">
    <property type="entry name" value="Ribonuclease Inhibitor"/>
    <property type="match status" value="2"/>
</dbReference>
<dbReference type="EMBL" id="JAAPAO010000759">
    <property type="protein sequence ID" value="KAF4654123.1"/>
    <property type="molecule type" value="Genomic_DNA"/>
</dbReference>
<keyword evidence="3" id="KW-0677">Repeat</keyword>
<dbReference type="OrthoDB" id="421300at2759"/>
<dbReference type="PANTHER" id="PTHR24113:SF12">
    <property type="entry name" value="RAN GTPASE-ACTIVATING PROTEIN 1"/>
    <property type="match status" value="1"/>
</dbReference>
<evidence type="ECO:0000256" key="3">
    <source>
        <dbReference type="ARBA" id="ARBA00022737"/>
    </source>
</evidence>
<keyword evidence="5" id="KW-1185">Reference proteome</keyword>
<dbReference type="GO" id="GO:0005829">
    <property type="term" value="C:cytosol"/>
    <property type="evidence" value="ECO:0007669"/>
    <property type="project" value="TreeGrafter"/>
</dbReference>
<protein>
    <submittedName>
        <fullName evidence="4">Uncharacterized protein</fullName>
    </submittedName>
</protein>
<keyword evidence="2" id="KW-0433">Leucine-rich repeat</keyword>
<name>A0A7J6L3F0_PERCH</name>
<dbReference type="GO" id="GO:0048471">
    <property type="term" value="C:perinuclear region of cytoplasm"/>
    <property type="evidence" value="ECO:0007669"/>
    <property type="project" value="TreeGrafter"/>
</dbReference>
<gene>
    <name evidence="4" type="ORF">FOL47_010121</name>
</gene>
<keyword evidence="1" id="KW-0343">GTPase activation</keyword>
<comment type="caution">
    <text evidence="4">The sequence shown here is derived from an EMBL/GenBank/DDBJ whole genome shotgun (WGS) entry which is preliminary data.</text>
</comment>
<organism evidence="4 5">
    <name type="scientific">Perkinsus chesapeaki</name>
    <name type="common">Clam parasite</name>
    <name type="synonym">Perkinsus andrewsi</name>
    <dbReference type="NCBI Taxonomy" id="330153"/>
    <lineage>
        <taxon>Eukaryota</taxon>
        <taxon>Sar</taxon>
        <taxon>Alveolata</taxon>
        <taxon>Perkinsozoa</taxon>
        <taxon>Perkinsea</taxon>
        <taxon>Perkinsida</taxon>
        <taxon>Perkinsidae</taxon>
        <taxon>Perkinsus</taxon>
    </lineage>
</organism>
<dbReference type="PANTHER" id="PTHR24113">
    <property type="entry name" value="RAN GTPASE-ACTIVATING PROTEIN 1"/>
    <property type="match status" value="1"/>
</dbReference>
<dbReference type="Proteomes" id="UP000591131">
    <property type="component" value="Unassembled WGS sequence"/>
</dbReference>
<evidence type="ECO:0000313" key="5">
    <source>
        <dbReference type="Proteomes" id="UP000591131"/>
    </source>
</evidence>
<dbReference type="Pfam" id="PF13516">
    <property type="entry name" value="LRR_6"/>
    <property type="match status" value="1"/>
</dbReference>
<dbReference type="GO" id="GO:0006913">
    <property type="term" value="P:nucleocytoplasmic transport"/>
    <property type="evidence" value="ECO:0007669"/>
    <property type="project" value="TreeGrafter"/>
</dbReference>
<evidence type="ECO:0000313" key="4">
    <source>
        <dbReference type="EMBL" id="KAF4654123.1"/>
    </source>
</evidence>
<dbReference type="AlphaFoldDB" id="A0A7J6L3F0"/>
<reference evidence="4 5" key="1">
    <citation type="submission" date="2020-04" db="EMBL/GenBank/DDBJ databases">
        <title>Perkinsus chesapeaki whole genome sequence.</title>
        <authorList>
            <person name="Bogema D.R."/>
        </authorList>
    </citation>
    <scope>NUCLEOTIDE SEQUENCE [LARGE SCALE GENOMIC DNA]</scope>
    <source>
        <strain evidence="4">ATCC PRA-425</strain>
    </source>
</reference>
<dbReference type="GO" id="GO:0005634">
    <property type="term" value="C:nucleus"/>
    <property type="evidence" value="ECO:0007669"/>
    <property type="project" value="TreeGrafter"/>
</dbReference>
<dbReference type="InterPro" id="IPR032675">
    <property type="entry name" value="LRR_dom_sf"/>
</dbReference>
<accession>A0A7J6L3F0</accession>